<accession>A0AAP4A079</accession>
<reference evidence="1" key="1">
    <citation type="submission" date="2023-04" db="EMBL/GenBank/DDBJ databases">
        <title>Uncovering the Secrets of Slow-Growing Bacteria in Tropical Savanna Soil through Cultivation and Genomic Analysis.</title>
        <authorList>
            <person name="Goncalves O.S."/>
            <person name="Santana M.F."/>
        </authorList>
    </citation>
    <scope>NUCLEOTIDE SEQUENCE</scope>
    <source>
        <strain evidence="1">ANTI</strain>
    </source>
</reference>
<name>A0AAP4A079_PAEPO</name>
<dbReference type="RefSeq" id="WP_279834681.1">
    <property type="nucleotide sequence ID" value="NZ_JARVWT010000006.1"/>
</dbReference>
<evidence type="ECO:0000313" key="2">
    <source>
        <dbReference type="Proteomes" id="UP001229409"/>
    </source>
</evidence>
<dbReference type="EMBL" id="JARVWT010000006">
    <property type="protein sequence ID" value="MDH2332281.1"/>
    <property type="molecule type" value="Genomic_DNA"/>
</dbReference>
<comment type="caution">
    <text evidence="1">The sequence shown here is derived from an EMBL/GenBank/DDBJ whole genome shotgun (WGS) entry which is preliminary data.</text>
</comment>
<sequence length="50" mass="5453">MSVFWTDAFVALGGGYPDLSAYSFMDENPHPAYGITLACIQRGWISLVLA</sequence>
<dbReference type="Proteomes" id="UP001229409">
    <property type="component" value="Unassembled WGS sequence"/>
</dbReference>
<dbReference type="AlphaFoldDB" id="A0AAP4A079"/>
<evidence type="ECO:0000313" key="1">
    <source>
        <dbReference type="EMBL" id="MDH2332281.1"/>
    </source>
</evidence>
<organism evidence="1 2">
    <name type="scientific">Paenibacillus polymyxa</name>
    <name type="common">Bacillus polymyxa</name>
    <dbReference type="NCBI Taxonomy" id="1406"/>
    <lineage>
        <taxon>Bacteria</taxon>
        <taxon>Bacillati</taxon>
        <taxon>Bacillota</taxon>
        <taxon>Bacilli</taxon>
        <taxon>Bacillales</taxon>
        <taxon>Paenibacillaceae</taxon>
        <taxon>Paenibacillus</taxon>
    </lineage>
</organism>
<protein>
    <submittedName>
        <fullName evidence="1">Uncharacterized protein</fullName>
    </submittedName>
</protein>
<gene>
    <name evidence="1" type="ORF">QDS18_15585</name>
</gene>
<proteinExistence type="predicted"/>